<dbReference type="InterPro" id="IPR041796">
    <property type="entry name" value="Mre11_N"/>
</dbReference>
<evidence type="ECO:0000259" key="2">
    <source>
        <dbReference type="Pfam" id="PF00149"/>
    </source>
</evidence>
<reference evidence="4" key="1">
    <citation type="journal article" date="2019" name="Int. J. Syst. Evol. Microbiol.">
        <title>The Global Catalogue of Microorganisms (GCM) 10K type strain sequencing project: providing services to taxonomists for standard genome sequencing and annotation.</title>
        <authorList>
            <consortium name="The Broad Institute Genomics Platform"/>
            <consortium name="The Broad Institute Genome Sequencing Center for Infectious Disease"/>
            <person name="Wu L."/>
            <person name="Ma J."/>
        </authorList>
    </citation>
    <scope>NUCLEOTIDE SEQUENCE [LARGE SCALE GENOMIC DNA]</scope>
    <source>
        <strain evidence="4">CGMCC 1.15790</strain>
    </source>
</reference>
<sequence>MEKIRFIHAADLHLGSTFPHTDGAKSFIKEEFERSIEYAVERMIQDAIQFQVDFIILAGDIFDQENRSIRSQIFLKRTFQQLQDVGIQVYMVFGNHDPLHQKYAFDTWPQHVHVFATTPEVKVFYKNNLPVCHLYGCSYKTRHVKENLAALYEKKEGALYHIAILHGQDRMSEEHVPYAPFSKNELLHKEMDYWALGHIHQRTSLHERIHYPGNIQGRHANETNQKGYLLVELDDDQIEVAFQAVSPIVFKDIFIPLAAEDTLDRLTEHLLEELRVHRNKAMKGIAARVILEEASSSFSDLFQREALEEFRETLNDIGATEDPFFYIYQMDNKPKKSFAIPEEKENTFLKDLHLQANALYQDAKEMDVYLRELFDHPVVKKHIPLENLDKKTLVEKGTQMIHYLWEKE</sequence>
<dbReference type="EMBL" id="JBHSPF010000030">
    <property type="protein sequence ID" value="MFC5628767.1"/>
    <property type="molecule type" value="Genomic_DNA"/>
</dbReference>
<protein>
    <submittedName>
        <fullName evidence="3">Exonuclease SbcCD subunit D</fullName>
    </submittedName>
</protein>
<dbReference type="PANTHER" id="PTHR30337">
    <property type="entry name" value="COMPONENT OF ATP-DEPENDENT DSDNA EXONUCLEASE"/>
    <property type="match status" value="1"/>
</dbReference>
<evidence type="ECO:0000313" key="3">
    <source>
        <dbReference type="EMBL" id="MFC5628767.1"/>
    </source>
</evidence>
<organism evidence="3 4">
    <name type="scientific">Aliibacillus thermotolerans</name>
    <dbReference type="NCBI Taxonomy" id="1834418"/>
    <lineage>
        <taxon>Bacteria</taxon>
        <taxon>Bacillati</taxon>
        <taxon>Bacillota</taxon>
        <taxon>Bacilli</taxon>
        <taxon>Bacillales</taxon>
        <taxon>Bacillaceae</taxon>
        <taxon>Aliibacillus</taxon>
    </lineage>
</organism>
<feature type="domain" description="Calcineurin-like phosphoesterase" evidence="2">
    <location>
        <begin position="4"/>
        <end position="201"/>
    </location>
</feature>
<dbReference type="Pfam" id="PF00149">
    <property type="entry name" value="Metallophos"/>
    <property type="match status" value="1"/>
</dbReference>
<comment type="caution">
    <text evidence="3">The sequence shown here is derived from an EMBL/GenBank/DDBJ whole genome shotgun (WGS) entry which is preliminary data.</text>
</comment>
<name>A0ABW0U5J2_9BACI</name>
<accession>A0ABW0U5J2</accession>
<dbReference type="Proteomes" id="UP001596143">
    <property type="component" value="Unassembled WGS sequence"/>
</dbReference>
<dbReference type="PIRSF" id="PIRSF033091">
    <property type="entry name" value="Pesterase_YhaO"/>
    <property type="match status" value="1"/>
</dbReference>
<evidence type="ECO:0000256" key="1">
    <source>
        <dbReference type="ARBA" id="ARBA00022801"/>
    </source>
</evidence>
<keyword evidence="4" id="KW-1185">Reference proteome</keyword>
<proteinExistence type="predicted"/>
<evidence type="ECO:0000313" key="4">
    <source>
        <dbReference type="Proteomes" id="UP001596143"/>
    </source>
</evidence>
<dbReference type="InterPro" id="IPR050535">
    <property type="entry name" value="DNA_Repair-Maintenance_Comp"/>
</dbReference>
<dbReference type="InterPro" id="IPR029052">
    <property type="entry name" value="Metallo-depent_PP-like"/>
</dbReference>
<keyword evidence="3" id="KW-0269">Exonuclease</keyword>
<dbReference type="InterPro" id="IPR004843">
    <property type="entry name" value="Calcineurin-like_PHP"/>
</dbReference>
<gene>
    <name evidence="3" type="ORF">ACFPTR_07640</name>
</gene>
<dbReference type="GO" id="GO:0004527">
    <property type="term" value="F:exonuclease activity"/>
    <property type="evidence" value="ECO:0007669"/>
    <property type="project" value="UniProtKB-KW"/>
</dbReference>
<dbReference type="RefSeq" id="WP_270895340.1">
    <property type="nucleotide sequence ID" value="NZ_JBHSPF010000030.1"/>
</dbReference>
<dbReference type="PANTHER" id="PTHR30337:SF7">
    <property type="entry name" value="PHOSPHOESTERASE"/>
    <property type="match status" value="1"/>
</dbReference>
<dbReference type="Gene3D" id="3.60.21.10">
    <property type="match status" value="1"/>
</dbReference>
<dbReference type="InterPro" id="IPR014576">
    <property type="entry name" value="Pesterase_YhaO"/>
</dbReference>
<dbReference type="SUPFAM" id="SSF56300">
    <property type="entry name" value="Metallo-dependent phosphatases"/>
    <property type="match status" value="1"/>
</dbReference>
<dbReference type="CDD" id="cd00840">
    <property type="entry name" value="MPP_Mre11_N"/>
    <property type="match status" value="1"/>
</dbReference>
<keyword evidence="3" id="KW-0540">Nuclease</keyword>
<keyword evidence="1" id="KW-0378">Hydrolase</keyword>